<evidence type="ECO:0000313" key="2">
    <source>
        <dbReference type="EMBL" id="MER6271908.1"/>
    </source>
</evidence>
<dbReference type="PANTHER" id="PTHR42951">
    <property type="entry name" value="METALLO-BETA-LACTAMASE DOMAIN-CONTAINING"/>
    <property type="match status" value="1"/>
</dbReference>
<evidence type="ECO:0000313" key="3">
    <source>
        <dbReference type="Proteomes" id="UP001490365"/>
    </source>
</evidence>
<dbReference type="InterPro" id="IPR036866">
    <property type="entry name" value="RibonucZ/Hydroxyglut_hydro"/>
</dbReference>
<protein>
    <submittedName>
        <fullName evidence="2">MBL fold metallo-hydrolase</fullName>
    </submittedName>
</protein>
<proteinExistence type="predicted"/>
<dbReference type="InterPro" id="IPR050855">
    <property type="entry name" value="NDM-1-like"/>
</dbReference>
<dbReference type="SMART" id="SM00849">
    <property type="entry name" value="Lactamase_B"/>
    <property type="match status" value="1"/>
</dbReference>
<evidence type="ECO:0000259" key="1">
    <source>
        <dbReference type="SMART" id="SM00849"/>
    </source>
</evidence>
<dbReference type="RefSeq" id="WP_351960260.1">
    <property type="nucleotide sequence ID" value="NZ_JBEOZM010000019.1"/>
</dbReference>
<dbReference type="Gene3D" id="3.60.15.10">
    <property type="entry name" value="Ribonuclease Z/Hydroxyacylglutathione hydrolase-like"/>
    <property type="match status" value="1"/>
</dbReference>
<keyword evidence="3" id="KW-1185">Reference proteome</keyword>
<dbReference type="Proteomes" id="UP001490365">
    <property type="component" value="Unassembled WGS sequence"/>
</dbReference>
<dbReference type="InterPro" id="IPR001279">
    <property type="entry name" value="Metallo-B-lactamas"/>
</dbReference>
<dbReference type="SUPFAM" id="SSF56281">
    <property type="entry name" value="Metallo-hydrolase/oxidoreductase"/>
    <property type="match status" value="1"/>
</dbReference>
<dbReference type="Pfam" id="PF00753">
    <property type="entry name" value="Lactamase_B"/>
    <property type="match status" value="1"/>
</dbReference>
<sequence>MSRSRPRSAHSGTGQEVAPGVVRLGDPLVNFYLVDHPHGLTLVDAGLPGQRHGLLGHLTAAGRRPADIRAVLITHAHPDHTGLTAELQRAGAEVWVHEDDRAMLMDGPRRAMRHAKSERSPLPYLVRRPAALATMATMARQGAFTAPPPARARTFGDGARLDGVPGRPLAVALPGHTPGSTGFHFPDQGLFFTGDALVTQEAFTGHTGPCLVCRAFTHDSADALASLDAIAGLSRDTVLLPGHGQPFAGGPHEAAARARRFGVR</sequence>
<dbReference type="EMBL" id="JBEOZM010000019">
    <property type="protein sequence ID" value="MER6271908.1"/>
    <property type="molecule type" value="Genomic_DNA"/>
</dbReference>
<gene>
    <name evidence="2" type="ORF">ABT211_32155</name>
</gene>
<reference evidence="2 3" key="1">
    <citation type="submission" date="2024-06" db="EMBL/GenBank/DDBJ databases">
        <title>The Natural Products Discovery Center: Release of the First 8490 Sequenced Strains for Exploring Actinobacteria Biosynthetic Diversity.</title>
        <authorList>
            <person name="Kalkreuter E."/>
            <person name="Kautsar S.A."/>
            <person name="Yang D."/>
            <person name="Bader C.D."/>
            <person name="Teijaro C.N."/>
            <person name="Fluegel L."/>
            <person name="Davis C.M."/>
            <person name="Simpson J.R."/>
            <person name="Lauterbach L."/>
            <person name="Steele A.D."/>
            <person name="Gui C."/>
            <person name="Meng S."/>
            <person name="Li G."/>
            <person name="Viehrig K."/>
            <person name="Ye F."/>
            <person name="Su P."/>
            <person name="Kiefer A.F."/>
            <person name="Nichols A."/>
            <person name="Cepeda A.J."/>
            <person name="Yan W."/>
            <person name="Fan B."/>
            <person name="Jiang Y."/>
            <person name="Adhikari A."/>
            <person name="Zheng C.-J."/>
            <person name="Schuster L."/>
            <person name="Cowan T.M."/>
            <person name="Smanski M.J."/>
            <person name="Chevrette M.G."/>
            <person name="De Carvalho L.P.S."/>
            <person name="Shen B."/>
        </authorList>
    </citation>
    <scope>NUCLEOTIDE SEQUENCE [LARGE SCALE GENOMIC DNA]</scope>
    <source>
        <strain evidence="2 3">NPDC001694</strain>
    </source>
</reference>
<accession>A0ABV1TQJ5</accession>
<name>A0ABV1TQJ5_9ACTN</name>
<dbReference type="PANTHER" id="PTHR42951:SF14">
    <property type="entry name" value="METALLO-BETA-LACTAMASE SUPERFAMILY PROTEIN"/>
    <property type="match status" value="1"/>
</dbReference>
<organism evidence="2 3">
    <name type="scientific">Streptomyces sp. 900105755</name>
    <dbReference type="NCBI Taxonomy" id="3154389"/>
    <lineage>
        <taxon>Bacteria</taxon>
        <taxon>Bacillati</taxon>
        <taxon>Actinomycetota</taxon>
        <taxon>Actinomycetes</taxon>
        <taxon>Kitasatosporales</taxon>
        <taxon>Streptomycetaceae</taxon>
        <taxon>Streptomyces</taxon>
    </lineage>
</organism>
<feature type="domain" description="Metallo-beta-lactamase" evidence="1">
    <location>
        <begin position="28"/>
        <end position="243"/>
    </location>
</feature>
<comment type="caution">
    <text evidence="2">The sequence shown here is derived from an EMBL/GenBank/DDBJ whole genome shotgun (WGS) entry which is preliminary data.</text>
</comment>